<dbReference type="CDD" id="cd14978">
    <property type="entry name" value="7tmA_FMRFamide_R-like"/>
    <property type="match status" value="1"/>
</dbReference>
<dbReference type="GO" id="GO:0004930">
    <property type="term" value="F:G protein-coupled receptor activity"/>
    <property type="evidence" value="ECO:0007669"/>
    <property type="project" value="InterPro"/>
</dbReference>
<dbReference type="SUPFAM" id="SSF81321">
    <property type="entry name" value="Family A G protein-coupled receptor-like"/>
    <property type="match status" value="1"/>
</dbReference>
<evidence type="ECO:0000259" key="6">
    <source>
        <dbReference type="PROSITE" id="PS50262"/>
    </source>
</evidence>
<feature type="transmembrane region" description="Helical" evidence="5">
    <location>
        <begin position="331"/>
        <end position="350"/>
    </location>
</feature>
<evidence type="ECO:0000256" key="4">
    <source>
        <dbReference type="ARBA" id="ARBA00023136"/>
    </source>
</evidence>
<name>A0AAN9G1T6_9CAEN</name>
<keyword evidence="8" id="KW-1185">Reference proteome</keyword>
<protein>
    <recommendedName>
        <fullName evidence="6">G-protein coupled receptors family 1 profile domain-containing protein</fullName>
    </recommendedName>
</protein>
<evidence type="ECO:0000256" key="1">
    <source>
        <dbReference type="ARBA" id="ARBA00004370"/>
    </source>
</evidence>
<keyword evidence="2 5" id="KW-0812">Transmembrane</keyword>
<feature type="transmembrane region" description="Helical" evidence="5">
    <location>
        <begin position="176"/>
        <end position="196"/>
    </location>
</feature>
<feature type="transmembrane region" description="Helical" evidence="5">
    <location>
        <begin position="136"/>
        <end position="155"/>
    </location>
</feature>
<evidence type="ECO:0000256" key="3">
    <source>
        <dbReference type="ARBA" id="ARBA00022989"/>
    </source>
</evidence>
<organism evidence="7 8">
    <name type="scientific">Littorina saxatilis</name>
    <dbReference type="NCBI Taxonomy" id="31220"/>
    <lineage>
        <taxon>Eukaryota</taxon>
        <taxon>Metazoa</taxon>
        <taxon>Spiralia</taxon>
        <taxon>Lophotrochozoa</taxon>
        <taxon>Mollusca</taxon>
        <taxon>Gastropoda</taxon>
        <taxon>Caenogastropoda</taxon>
        <taxon>Littorinimorpha</taxon>
        <taxon>Littorinoidea</taxon>
        <taxon>Littorinidae</taxon>
        <taxon>Littorina</taxon>
    </lineage>
</organism>
<proteinExistence type="predicted"/>
<dbReference type="EMBL" id="JBAMIC010000022">
    <property type="protein sequence ID" value="KAK7092161.1"/>
    <property type="molecule type" value="Genomic_DNA"/>
</dbReference>
<dbReference type="PANTHER" id="PTHR46641">
    <property type="entry name" value="FMRFAMIDE RECEPTOR-RELATED"/>
    <property type="match status" value="1"/>
</dbReference>
<dbReference type="InterPro" id="IPR000276">
    <property type="entry name" value="GPCR_Rhodpsn"/>
</dbReference>
<dbReference type="Gene3D" id="1.20.1070.10">
    <property type="entry name" value="Rhodopsin 7-helix transmembrane proteins"/>
    <property type="match status" value="1"/>
</dbReference>
<comment type="caution">
    <text evidence="7">The sequence shown here is derived from an EMBL/GenBank/DDBJ whole genome shotgun (WGS) entry which is preliminary data.</text>
</comment>
<gene>
    <name evidence="7" type="ORF">V1264_009755</name>
</gene>
<dbReference type="Pfam" id="PF00001">
    <property type="entry name" value="7tm_1"/>
    <property type="match status" value="1"/>
</dbReference>
<comment type="subcellular location">
    <subcellularLocation>
        <location evidence="1">Membrane</location>
    </subcellularLocation>
</comment>
<feature type="transmembrane region" description="Helical" evidence="5">
    <location>
        <begin position="285"/>
        <end position="311"/>
    </location>
</feature>
<dbReference type="InterPro" id="IPR017452">
    <property type="entry name" value="GPCR_Rhodpsn_7TM"/>
</dbReference>
<feature type="transmembrane region" description="Helical" evidence="5">
    <location>
        <begin position="230"/>
        <end position="258"/>
    </location>
</feature>
<dbReference type="GO" id="GO:0016020">
    <property type="term" value="C:membrane"/>
    <property type="evidence" value="ECO:0007669"/>
    <property type="project" value="UniProtKB-SubCell"/>
</dbReference>
<evidence type="ECO:0000256" key="5">
    <source>
        <dbReference type="SAM" id="Phobius"/>
    </source>
</evidence>
<dbReference type="InterPro" id="IPR052954">
    <property type="entry name" value="GPCR-Ligand_Int"/>
</dbReference>
<dbReference type="PRINTS" id="PR00237">
    <property type="entry name" value="GPCRRHODOPSN"/>
</dbReference>
<feature type="domain" description="G-protein coupled receptors family 1 profile" evidence="6">
    <location>
        <begin position="76"/>
        <end position="351"/>
    </location>
</feature>
<dbReference type="AlphaFoldDB" id="A0AAN9G1T6"/>
<dbReference type="PANTHER" id="PTHR46641:SF22">
    <property type="entry name" value="PROCTOLIN RECEPTOR, ISOFORM A"/>
    <property type="match status" value="1"/>
</dbReference>
<keyword evidence="3 5" id="KW-1133">Transmembrane helix</keyword>
<reference evidence="7 8" key="1">
    <citation type="submission" date="2024-02" db="EMBL/GenBank/DDBJ databases">
        <title>Chromosome-scale genome assembly of the rough periwinkle Littorina saxatilis.</title>
        <authorList>
            <person name="De Jode A."/>
            <person name="Faria R."/>
            <person name="Formenti G."/>
            <person name="Sims Y."/>
            <person name="Smith T.P."/>
            <person name="Tracey A."/>
            <person name="Wood J.M.D."/>
            <person name="Zagrodzka Z.B."/>
            <person name="Johannesson K."/>
            <person name="Butlin R.K."/>
            <person name="Leder E.H."/>
        </authorList>
    </citation>
    <scope>NUCLEOTIDE SEQUENCE [LARGE SCALE GENOMIC DNA]</scope>
    <source>
        <strain evidence="7">Snail1</strain>
        <tissue evidence="7">Muscle</tissue>
    </source>
</reference>
<evidence type="ECO:0000256" key="2">
    <source>
        <dbReference type="ARBA" id="ARBA00022692"/>
    </source>
</evidence>
<keyword evidence="4 5" id="KW-0472">Membrane</keyword>
<feature type="transmembrane region" description="Helical" evidence="5">
    <location>
        <begin position="95"/>
        <end position="116"/>
    </location>
</feature>
<accession>A0AAN9G1T6</accession>
<evidence type="ECO:0000313" key="8">
    <source>
        <dbReference type="Proteomes" id="UP001374579"/>
    </source>
</evidence>
<dbReference type="Proteomes" id="UP001374579">
    <property type="component" value="Unassembled WGS sequence"/>
</dbReference>
<evidence type="ECO:0000313" key="7">
    <source>
        <dbReference type="EMBL" id="KAK7092161.1"/>
    </source>
</evidence>
<sequence>MDVIFPDLSTDDGRVTMDFTSPLSSLWLFPNISSTTTTTATAVAAVPPENAETLQIVRYAMQKVCVPIVVGLGVIGNILNMLVLTRRSMMNSTNCYLTALAAFDTLYLVFSLTLSFKHYDGFDRDTVYVYWYPHGRVLTDMAANVSVLLTVTFTLERYIGVCHPMKGRVLCTPQRAKIIIALVAFVGVSCTVPELFEMEVVWKTDRSVNQTYPAWQYTDFSSTYSYQIGYYWFFVTVFTFLPLVLLCIFNGILIASLFKAAELRTRMTSSSPSRMSERYSREQQWITKMLVTVVLVFILCQLPGALLLLIWSYNELAHVQVTPYGRNQLLMAGNVTNLLIQLNASINFILYSMTSTKFRRVFCRTLCLAAKSTSASSIFHSAGRSSVFKNGAMPMATMTGSVRHGSAKILHRNLTNPRHGGGGGSGGGDKKHHLCLLLKHQRPRSPFDDGGGSRENGSLVNAHAWNRMTDMDGISPTTETYYTDTCSDKEL</sequence>
<feature type="transmembrane region" description="Helical" evidence="5">
    <location>
        <begin position="60"/>
        <end position="83"/>
    </location>
</feature>
<dbReference type="PROSITE" id="PS50262">
    <property type="entry name" value="G_PROTEIN_RECEP_F1_2"/>
    <property type="match status" value="1"/>
</dbReference>